<evidence type="ECO:0000313" key="8">
    <source>
        <dbReference type="Proteomes" id="UP000198841"/>
    </source>
</evidence>
<reference evidence="7 8" key="1">
    <citation type="submission" date="2016-10" db="EMBL/GenBank/DDBJ databases">
        <authorList>
            <person name="Varghese N."/>
            <person name="Submissions S."/>
        </authorList>
    </citation>
    <scope>NUCLEOTIDE SEQUENCE [LARGE SCALE GENOMIC DNA]</scope>
    <source>
        <strain evidence="7 8">YR512</strain>
    </source>
</reference>
<protein>
    <submittedName>
        <fullName evidence="7">Two component transcriptional regulator, LuxR family</fullName>
    </submittedName>
</protein>
<dbReference type="CDD" id="cd06170">
    <property type="entry name" value="LuxR_C_like"/>
    <property type="match status" value="1"/>
</dbReference>
<dbReference type="SUPFAM" id="SSF46894">
    <property type="entry name" value="C-terminal effector domain of the bipartite response regulators"/>
    <property type="match status" value="1"/>
</dbReference>
<gene>
    <name evidence="7" type="ORF">SAMN05518863_10151</name>
</gene>
<feature type="modified residue" description="4-aspartylphosphate" evidence="4">
    <location>
        <position position="60"/>
    </location>
</feature>
<dbReference type="InterPro" id="IPR000792">
    <property type="entry name" value="Tscrpt_reg_LuxR_C"/>
</dbReference>
<evidence type="ECO:0000256" key="3">
    <source>
        <dbReference type="ARBA" id="ARBA00023125"/>
    </source>
</evidence>
<dbReference type="SMART" id="SM00448">
    <property type="entry name" value="REC"/>
    <property type="match status" value="1"/>
</dbReference>
<dbReference type="Pfam" id="PF00072">
    <property type="entry name" value="Response_reg"/>
    <property type="match status" value="1"/>
</dbReference>
<evidence type="ECO:0000259" key="6">
    <source>
        <dbReference type="PROSITE" id="PS50110"/>
    </source>
</evidence>
<feature type="domain" description="HTH luxR-type" evidence="5">
    <location>
        <begin position="163"/>
        <end position="228"/>
    </location>
</feature>
<evidence type="ECO:0000313" key="7">
    <source>
        <dbReference type="EMBL" id="SFJ30094.1"/>
    </source>
</evidence>
<dbReference type="PRINTS" id="PR00038">
    <property type="entry name" value="HTHLUXR"/>
</dbReference>
<proteinExistence type="predicted"/>
<name>A0A1I3Q772_9GAMM</name>
<dbReference type="InterPro" id="IPR039420">
    <property type="entry name" value="WalR-like"/>
</dbReference>
<dbReference type="InterPro" id="IPR001789">
    <property type="entry name" value="Sig_transdc_resp-reg_receiver"/>
</dbReference>
<evidence type="ECO:0000256" key="4">
    <source>
        <dbReference type="PROSITE-ProRule" id="PRU00169"/>
    </source>
</evidence>
<dbReference type="InterPro" id="IPR058245">
    <property type="entry name" value="NreC/VraR/RcsB-like_REC"/>
</dbReference>
<evidence type="ECO:0000256" key="1">
    <source>
        <dbReference type="ARBA" id="ARBA00022553"/>
    </source>
</evidence>
<keyword evidence="1 4" id="KW-0597">Phosphoprotein</keyword>
<keyword evidence="8" id="KW-1185">Reference proteome</keyword>
<evidence type="ECO:0000259" key="5">
    <source>
        <dbReference type="PROSITE" id="PS50043"/>
    </source>
</evidence>
<keyword evidence="3" id="KW-0238">DNA-binding</keyword>
<dbReference type="PROSITE" id="PS50110">
    <property type="entry name" value="RESPONSE_REGULATORY"/>
    <property type="match status" value="1"/>
</dbReference>
<accession>A0A1I3Q772</accession>
<dbReference type="RefSeq" id="WP_008107979.1">
    <property type="nucleotide sequence ID" value="NZ_FOSD01000001.1"/>
</dbReference>
<dbReference type="PANTHER" id="PTHR43214:SF17">
    <property type="entry name" value="TRANSCRIPTIONAL REGULATORY PROTEIN RCSB"/>
    <property type="match status" value="1"/>
</dbReference>
<dbReference type="SUPFAM" id="SSF52172">
    <property type="entry name" value="CheY-like"/>
    <property type="match status" value="1"/>
</dbReference>
<dbReference type="InterPro" id="IPR011006">
    <property type="entry name" value="CheY-like_superfamily"/>
</dbReference>
<dbReference type="CDD" id="cd17535">
    <property type="entry name" value="REC_NarL-like"/>
    <property type="match status" value="1"/>
</dbReference>
<dbReference type="Gene3D" id="3.40.50.2300">
    <property type="match status" value="1"/>
</dbReference>
<dbReference type="EMBL" id="FOSD01000001">
    <property type="protein sequence ID" value="SFJ30094.1"/>
    <property type="molecule type" value="Genomic_DNA"/>
</dbReference>
<feature type="domain" description="Response regulatory" evidence="6">
    <location>
        <begin position="9"/>
        <end position="127"/>
    </location>
</feature>
<comment type="caution">
    <text evidence="7">The sequence shown here is derived from an EMBL/GenBank/DDBJ whole genome shotgun (WGS) entry which is preliminary data.</text>
</comment>
<dbReference type="Pfam" id="PF00196">
    <property type="entry name" value="GerE"/>
    <property type="match status" value="1"/>
</dbReference>
<organism evidence="7 8">
    <name type="scientific">Candidatus Pantoea symbiotica</name>
    <dbReference type="NCBI Taxonomy" id="1884370"/>
    <lineage>
        <taxon>Bacteria</taxon>
        <taxon>Pseudomonadati</taxon>
        <taxon>Pseudomonadota</taxon>
        <taxon>Gammaproteobacteria</taxon>
        <taxon>Enterobacterales</taxon>
        <taxon>Erwiniaceae</taxon>
        <taxon>Pantoea</taxon>
    </lineage>
</organism>
<evidence type="ECO:0000256" key="2">
    <source>
        <dbReference type="ARBA" id="ARBA00023012"/>
    </source>
</evidence>
<dbReference type="PANTHER" id="PTHR43214">
    <property type="entry name" value="TWO-COMPONENT RESPONSE REGULATOR"/>
    <property type="match status" value="1"/>
</dbReference>
<dbReference type="Proteomes" id="UP000198841">
    <property type="component" value="Unassembled WGS sequence"/>
</dbReference>
<sequence>MSNIKRKIRLALLDDHPIFRQSFKILCDEEKDLKLVGSYGESAELFTQLQFVKCDVLILDYLLLAEDQDGLSLIKSLLSRYPDINILLSTSVESMAVIRAAYMLGIKGYISKRESGTVYSSAIRTVAHGQRFIPPAIAEQLVQFTGKNNDYLPKPHSHDVDASSVLDKLLTPSETTVISYFLSGMSISDIAKELERSRKTVAGHKNNALRKMGMKSDLELFKFHNDFFKQKIA</sequence>
<keyword evidence="2" id="KW-0902">Two-component regulatory system</keyword>
<dbReference type="SMART" id="SM00421">
    <property type="entry name" value="HTH_LUXR"/>
    <property type="match status" value="1"/>
</dbReference>
<dbReference type="PROSITE" id="PS50043">
    <property type="entry name" value="HTH_LUXR_2"/>
    <property type="match status" value="1"/>
</dbReference>
<dbReference type="InterPro" id="IPR016032">
    <property type="entry name" value="Sig_transdc_resp-reg_C-effctor"/>
</dbReference>